<sequence length="342" mass="39635">MTELSQSSSSSVKLYWPIRQTWTITEESLLRMIDHIDGGENNATAELRSELKAVEAVPNLKYQIHPQYRNAISGKRAFFLFLHLYTTKPVSRIHAKFTFSIKSENYLTQFNNVFDEDQNGWGDEICHVKEFFDSRRNFIVDGKFTVEMKGLLIFDDEEMQKVVQLQASPLVQALWEREDKDFKIIVENEGTVLVHKYVLCARSSFFESMFRAGREEAKTDTLKIVDFNLKTIEKAIEFFYDQNIFASLNIDDGFELLRFADKYNIADLQDKLELHFTYLLSPSTVCQLANGSISSNSIKFRQICFDFMMICSKQNIPVENLDILDKKFAAELFQATFAPLSE</sequence>
<evidence type="ECO:0000313" key="1">
    <source>
        <dbReference type="Proteomes" id="UP000887579"/>
    </source>
</evidence>
<protein>
    <submittedName>
        <fullName evidence="2">BTB domain-containing protein</fullName>
    </submittedName>
</protein>
<proteinExistence type="predicted"/>
<organism evidence="1 2">
    <name type="scientific">Panagrolaimus sp. ES5</name>
    <dbReference type="NCBI Taxonomy" id="591445"/>
    <lineage>
        <taxon>Eukaryota</taxon>
        <taxon>Metazoa</taxon>
        <taxon>Ecdysozoa</taxon>
        <taxon>Nematoda</taxon>
        <taxon>Chromadorea</taxon>
        <taxon>Rhabditida</taxon>
        <taxon>Tylenchina</taxon>
        <taxon>Panagrolaimomorpha</taxon>
        <taxon>Panagrolaimoidea</taxon>
        <taxon>Panagrolaimidae</taxon>
        <taxon>Panagrolaimus</taxon>
    </lineage>
</organism>
<name>A0AC34G892_9BILA</name>
<evidence type="ECO:0000313" key="2">
    <source>
        <dbReference type="WBParaSite" id="ES5_v2.g25974.t1"/>
    </source>
</evidence>
<accession>A0AC34G892</accession>
<dbReference type="Proteomes" id="UP000887579">
    <property type="component" value="Unplaced"/>
</dbReference>
<dbReference type="WBParaSite" id="ES5_v2.g25974.t1">
    <property type="protein sequence ID" value="ES5_v2.g25974.t1"/>
    <property type="gene ID" value="ES5_v2.g25974"/>
</dbReference>
<reference evidence="2" key="1">
    <citation type="submission" date="2022-11" db="UniProtKB">
        <authorList>
            <consortium name="WormBaseParasite"/>
        </authorList>
    </citation>
    <scope>IDENTIFICATION</scope>
</reference>